<comment type="caution">
    <text evidence="1">The sequence shown here is derived from an EMBL/GenBank/DDBJ whole genome shotgun (WGS) entry which is preliminary data.</text>
</comment>
<sequence>MHPLSPAQAVSLNRSPASRRYDNMPSTDTSKDDQDDGDAMSSPLVSNTSALTTATAKSNTSDQENANNTRDSSKSAAPSPAKSRHSRIISGTELSPLKILSRKRSSEEALLADGRERRESGGSGNSMGPPAARSARKISSPEKRFPVKIGGADEETGTSHHYKRMMLEDAIRKNPKLQPAIDIFEDEEDDADYEKADSNSFMLEQKNQSRPGTATSRVEDESMMEMGSCAFNPDESMASTFSTFSAVPTMTAVANWRRQQQSPAKAARLAAVASRPSTRDESEKNTTNLLLDFTDSLRNPGRSPEKKHIRAGGDAILPSSMTVPSLNTAGMTTPSKATPMLIDFDFPPMPTPRSLPTVSAREVESIKSEFLSEISALRASLSGKDAEVRSLKSFGKKRR</sequence>
<gene>
    <name evidence="1" type="ORF">NQ176_g11030</name>
</gene>
<name>A0ACC1MCD2_9HYPO</name>
<dbReference type="EMBL" id="JANJQO010003385">
    <property type="protein sequence ID" value="KAJ2960891.1"/>
    <property type="molecule type" value="Genomic_DNA"/>
</dbReference>
<proteinExistence type="predicted"/>
<evidence type="ECO:0000313" key="1">
    <source>
        <dbReference type="EMBL" id="KAJ2960891.1"/>
    </source>
</evidence>
<organism evidence="1 2">
    <name type="scientific">Zarea fungicola</name>
    <dbReference type="NCBI Taxonomy" id="93591"/>
    <lineage>
        <taxon>Eukaryota</taxon>
        <taxon>Fungi</taxon>
        <taxon>Dikarya</taxon>
        <taxon>Ascomycota</taxon>
        <taxon>Pezizomycotina</taxon>
        <taxon>Sordariomycetes</taxon>
        <taxon>Hypocreomycetidae</taxon>
        <taxon>Hypocreales</taxon>
        <taxon>Cordycipitaceae</taxon>
        <taxon>Zarea</taxon>
    </lineage>
</organism>
<keyword evidence="2" id="KW-1185">Reference proteome</keyword>
<protein>
    <submittedName>
        <fullName evidence="1">Uncharacterized protein</fullName>
    </submittedName>
</protein>
<evidence type="ECO:0000313" key="2">
    <source>
        <dbReference type="Proteomes" id="UP001143910"/>
    </source>
</evidence>
<dbReference type="Proteomes" id="UP001143910">
    <property type="component" value="Unassembled WGS sequence"/>
</dbReference>
<reference evidence="1" key="1">
    <citation type="submission" date="2022-08" db="EMBL/GenBank/DDBJ databases">
        <title>Genome Sequence of Lecanicillium fungicola.</title>
        <authorList>
            <person name="Buettner E."/>
        </authorList>
    </citation>
    <scope>NUCLEOTIDE SEQUENCE</scope>
    <source>
        <strain evidence="1">Babe33</strain>
    </source>
</reference>
<accession>A0ACC1MCD2</accession>